<organism evidence="1 2">
    <name type="scientific">Citrobacter freundii</name>
    <dbReference type="NCBI Taxonomy" id="546"/>
    <lineage>
        <taxon>Bacteria</taxon>
        <taxon>Pseudomonadati</taxon>
        <taxon>Pseudomonadota</taxon>
        <taxon>Gammaproteobacteria</taxon>
        <taxon>Enterobacterales</taxon>
        <taxon>Enterobacteriaceae</taxon>
        <taxon>Citrobacter</taxon>
        <taxon>Citrobacter freundii complex</taxon>
    </lineage>
</organism>
<name>A0AAN4EZS8_CITFR</name>
<dbReference type="Gene3D" id="2.40.50.650">
    <property type="match status" value="1"/>
</dbReference>
<dbReference type="InterPro" id="IPR038679">
    <property type="entry name" value="PmrD_sf"/>
</dbReference>
<evidence type="ECO:0000313" key="2">
    <source>
        <dbReference type="Proteomes" id="UP001169574"/>
    </source>
</evidence>
<dbReference type="EMBL" id="ABLGCN030000012">
    <property type="protein sequence ID" value="EMM7459483.1"/>
    <property type="molecule type" value="Genomic_DNA"/>
</dbReference>
<comment type="caution">
    <text evidence="1">The sequence shown here is derived from an EMBL/GenBank/DDBJ whole genome shotgun (WGS) entry which is preliminary data.</text>
</comment>
<protein>
    <submittedName>
        <fullName evidence="1">Uncharacterized protein</fullName>
    </submittedName>
</protein>
<dbReference type="Proteomes" id="UP001169574">
    <property type="component" value="Unassembled WGS sequence"/>
</dbReference>
<evidence type="ECO:0000313" key="1">
    <source>
        <dbReference type="EMBL" id="EMM7459483.1"/>
    </source>
</evidence>
<dbReference type="AlphaFoldDB" id="A0AAN4EZS8"/>
<reference evidence="1" key="1">
    <citation type="submission" date="2024-02" db="EMBL/GenBank/DDBJ databases">
        <authorList>
            <consortium name="Clinical and Environmental Microbiology Branch: Whole genome sequencing antimicrobial resistance pathogens in the healthcare setting"/>
        </authorList>
    </citation>
    <scope>NUCLEOTIDE SEQUENCE</scope>
    <source>
        <strain evidence="1">Whole organism</strain>
    </source>
</reference>
<proteinExistence type="predicted"/>
<gene>
    <name evidence="1" type="ORF">P7U51_004048</name>
</gene>
<accession>A0AAN4EZS8</accession>
<dbReference type="RefSeq" id="WP_003842056.1">
    <property type="nucleotide sequence ID" value="NZ_CP024672.1"/>
</dbReference>
<sequence>MQMSFHSNDSIDSYIHKMDKLLNKEINKEWRVIESVCVDEGEYLLILESNMQKIMARVLSTHAPNPMDILSPTSRKLYTINNISQQMLRFISAIELNYNEWCTLTR</sequence>